<dbReference type="eggNOG" id="COG1872">
    <property type="taxonomic scope" value="Bacteria"/>
</dbReference>
<keyword evidence="4" id="KW-1185">Reference proteome</keyword>
<dbReference type="Proteomes" id="UP000012040">
    <property type="component" value="Chromosome"/>
</dbReference>
<dbReference type="PANTHER" id="PTHR13420">
    <property type="entry name" value="UPF0235 PROTEIN C15ORF40"/>
    <property type="match status" value="1"/>
</dbReference>
<protein>
    <recommendedName>
        <fullName evidence="2">UPF0235 protein A11Q_525</fullName>
    </recommendedName>
</protein>
<dbReference type="SUPFAM" id="SSF69786">
    <property type="entry name" value="YggU-like"/>
    <property type="match status" value="1"/>
</dbReference>
<comment type="similarity">
    <text evidence="1 2">Belongs to the UPF0235 family.</text>
</comment>
<evidence type="ECO:0000256" key="1">
    <source>
        <dbReference type="ARBA" id="ARBA00010364"/>
    </source>
</evidence>
<dbReference type="SMART" id="SM01152">
    <property type="entry name" value="DUF167"/>
    <property type="match status" value="1"/>
</dbReference>
<dbReference type="OrthoDB" id="5295370at2"/>
<name>M4V8F6_9BACT</name>
<dbReference type="HOGENOM" id="CLU_130694_5_3_7"/>
<dbReference type="GO" id="GO:0005737">
    <property type="term" value="C:cytoplasm"/>
    <property type="evidence" value="ECO:0007669"/>
    <property type="project" value="TreeGrafter"/>
</dbReference>
<evidence type="ECO:0000313" key="4">
    <source>
        <dbReference type="Proteomes" id="UP000012040"/>
    </source>
</evidence>
<organism evidence="3 4">
    <name type="scientific">Pseudobdellovibrio exovorus JSS</name>
    <dbReference type="NCBI Taxonomy" id="1184267"/>
    <lineage>
        <taxon>Bacteria</taxon>
        <taxon>Pseudomonadati</taxon>
        <taxon>Bdellovibrionota</taxon>
        <taxon>Bdellovibrionia</taxon>
        <taxon>Bdellovibrionales</taxon>
        <taxon>Pseudobdellovibrionaceae</taxon>
        <taxon>Pseudobdellovibrio</taxon>
    </lineage>
</organism>
<evidence type="ECO:0000313" key="3">
    <source>
        <dbReference type="EMBL" id="AGH94745.1"/>
    </source>
</evidence>
<dbReference type="InterPro" id="IPR036591">
    <property type="entry name" value="YggU-like_sf"/>
</dbReference>
<dbReference type="PATRIC" id="fig|1184267.3.peg.536"/>
<reference evidence="3 4" key="1">
    <citation type="journal article" date="2013" name="ISME J.">
        <title>By their genes ye shall know them: genomic signatures of predatory bacteria.</title>
        <authorList>
            <person name="Pasternak Z."/>
            <person name="Pietrokovski S."/>
            <person name="Rotem O."/>
            <person name="Gophna U."/>
            <person name="Lurie-Weinberger M.N."/>
            <person name="Jurkevitch E."/>
        </authorList>
    </citation>
    <scope>NUCLEOTIDE SEQUENCE [LARGE SCALE GENOMIC DNA]</scope>
    <source>
        <strain evidence="3 4">JSS</strain>
    </source>
</reference>
<dbReference type="KEGG" id="bex:A11Q_525"/>
<dbReference type="STRING" id="1184267.A11Q_525"/>
<accession>M4V8F6</accession>
<dbReference type="AlphaFoldDB" id="M4V8F6"/>
<dbReference type="HAMAP" id="MF_00634">
    <property type="entry name" value="UPF0235"/>
    <property type="match status" value="1"/>
</dbReference>
<dbReference type="EMBL" id="CP003537">
    <property type="protein sequence ID" value="AGH94745.1"/>
    <property type="molecule type" value="Genomic_DNA"/>
</dbReference>
<dbReference type="NCBIfam" id="TIGR00251">
    <property type="entry name" value="DUF167 family protein"/>
    <property type="match status" value="1"/>
</dbReference>
<dbReference type="PANTHER" id="PTHR13420:SF7">
    <property type="entry name" value="UPF0235 PROTEIN C15ORF40"/>
    <property type="match status" value="1"/>
</dbReference>
<sequence>MKLKVLIQPNAKKSEAIGLHDGAVKIKIKAPPVDGAANEALIAFISKTLSIPKKNVTILHGHTGRNKLLEIDYDANVDDVIRLLCQDR</sequence>
<dbReference type="InterPro" id="IPR003746">
    <property type="entry name" value="DUF167"/>
</dbReference>
<proteinExistence type="inferred from homology"/>
<dbReference type="Pfam" id="PF02594">
    <property type="entry name" value="DUF167"/>
    <property type="match status" value="1"/>
</dbReference>
<evidence type="ECO:0000256" key="2">
    <source>
        <dbReference type="HAMAP-Rule" id="MF_00634"/>
    </source>
</evidence>
<dbReference type="RefSeq" id="WP_015469235.1">
    <property type="nucleotide sequence ID" value="NC_020813.1"/>
</dbReference>
<gene>
    <name evidence="3" type="ORF">A11Q_525</name>
</gene>
<dbReference type="Gene3D" id="3.30.1200.10">
    <property type="entry name" value="YggU-like"/>
    <property type="match status" value="1"/>
</dbReference>